<dbReference type="STRING" id="1348114.OM33_15365"/>
<dbReference type="GO" id="GO:0016020">
    <property type="term" value="C:membrane"/>
    <property type="evidence" value="ECO:0007669"/>
    <property type="project" value="InterPro"/>
</dbReference>
<dbReference type="PANTHER" id="PTHR37423">
    <property type="entry name" value="SOLUBLE LYTIC MUREIN TRANSGLYCOSYLASE-RELATED"/>
    <property type="match status" value="1"/>
</dbReference>
<accession>A0A0A7EIN8</accession>
<dbReference type="GO" id="GO:0000270">
    <property type="term" value="P:peptidoglycan metabolic process"/>
    <property type="evidence" value="ECO:0007669"/>
    <property type="project" value="InterPro"/>
</dbReference>
<keyword evidence="2" id="KW-0732">Signal</keyword>
<feature type="domain" description="Transglycosylase SLT" evidence="3">
    <location>
        <begin position="75"/>
        <end position="181"/>
    </location>
</feature>
<comment type="similarity">
    <text evidence="1">Belongs to the transglycosylase Slt family.</text>
</comment>
<dbReference type="InterPro" id="IPR000189">
    <property type="entry name" value="Transglyc_AS"/>
</dbReference>
<dbReference type="OrthoDB" id="92254at2"/>
<dbReference type="Gene3D" id="1.10.530.10">
    <property type="match status" value="1"/>
</dbReference>
<evidence type="ECO:0000256" key="1">
    <source>
        <dbReference type="ARBA" id="ARBA00007734"/>
    </source>
</evidence>
<dbReference type="PANTHER" id="PTHR37423:SF2">
    <property type="entry name" value="MEMBRANE-BOUND LYTIC MUREIN TRANSGLYCOSYLASE C"/>
    <property type="match status" value="1"/>
</dbReference>
<dbReference type="CDD" id="cd00254">
    <property type="entry name" value="LT-like"/>
    <property type="match status" value="1"/>
</dbReference>
<evidence type="ECO:0000259" key="3">
    <source>
        <dbReference type="Pfam" id="PF01464"/>
    </source>
</evidence>
<sequence>MNNKLLALLLCFAFSVSAKPIYQYVKSDGSIAFTDRKPVKHSYSIYRTGCYACQLRSSLNWHKIPIYPDKYHLEIAKASKQHNVDPALVRAMIHAESAFKANARSKKGAIGLMQLMPATAKYMGVKRPNLPAQNIFGGVKYLSYLLDKFNGNVRLATAAYNAGPSTIKKYKGIPPFAETKAYVERVGILHNRYRVALNKKKRKISPS</sequence>
<dbReference type="GO" id="GO:0008933">
    <property type="term" value="F:peptidoglycan lytic transglycosylase activity"/>
    <property type="evidence" value="ECO:0007669"/>
    <property type="project" value="InterPro"/>
</dbReference>
<feature type="chain" id="PRO_5002037945" evidence="2">
    <location>
        <begin position="19"/>
        <end position="207"/>
    </location>
</feature>
<dbReference type="Pfam" id="PF01464">
    <property type="entry name" value="SLT"/>
    <property type="match status" value="1"/>
</dbReference>
<dbReference type="EMBL" id="CP009889">
    <property type="protein sequence ID" value="AIY66525.1"/>
    <property type="molecule type" value="Genomic_DNA"/>
</dbReference>
<feature type="signal peptide" evidence="2">
    <location>
        <begin position="1"/>
        <end position="18"/>
    </location>
</feature>
<protein>
    <submittedName>
        <fullName evidence="4">Lytic transglycosylase</fullName>
    </submittedName>
</protein>
<dbReference type="HOGENOM" id="CLU_065765_1_1_6"/>
<dbReference type="Proteomes" id="UP000030341">
    <property type="component" value="Chromosome 2"/>
</dbReference>
<dbReference type="PROSITE" id="PS00922">
    <property type="entry name" value="TRANSGLYCOSYLASE"/>
    <property type="match status" value="1"/>
</dbReference>
<dbReference type="RefSeq" id="WP_040134809.1">
    <property type="nucleotide sequence ID" value="NZ_CP009889.1"/>
</dbReference>
<evidence type="ECO:0000313" key="5">
    <source>
        <dbReference type="Proteomes" id="UP000030341"/>
    </source>
</evidence>
<name>A0A0A7EIN8_9GAMM</name>
<keyword evidence="5" id="KW-1185">Reference proteome</keyword>
<reference evidence="4 5" key="1">
    <citation type="submission" date="2014-11" db="EMBL/GenBank/DDBJ databases">
        <title>Complete Genome Sequence of Pseudoalteromonas sp. Strain OCN003 Isolated from Kaneohe Bay, Oahu, Hawaii.</title>
        <authorList>
            <person name="Beurmann S."/>
            <person name="Videau P."/>
            <person name="Ushijima B."/>
            <person name="Smith A.M."/>
            <person name="Aeby G.S."/>
            <person name="Callahan S.M."/>
            <person name="Belcaid M."/>
        </authorList>
    </citation>
    <scope>NUCLEOTIDE SEQUENCE [LARGE SCALE GENOMIC DNA]</scope>
    <source>
        <strain evidence="4 5">OCN003</strain>
    </source>
</reference>
<dbReference type="AlphaFoldDB" id="A0A0A7EIN8"/>
<dbReference type="InterPro" id="IPR008258">
    <property type="entry name" value="Transglycosylase_SLT_dom_1"/>
</dbReference>
<evidence type="ECO:0000313" key="4">
    <source>
        <dbReference type="EMBL" id="AIY66525.1"/>
    </source>
</evidence>
<evidence type="ECO:0000256" key="2">
    <source>
        <dbReference type="SAM" id="SignalP"/>
    </source>
</evidence>
<organism evidence="4 5">
    <name type="scientific">Pseudoalteromonas piratica</name>
    <dbReference type="NCBI Taxonomy" id="1348114"/>
    <lineage>
        <taxon>Bacteria</taxon>
        <taxon>Pseudomonadati</taxon>
        <taxon>Pseudomonadota</taxon>
        <taxon>Gammaproteobacteria</taxon>
        <taxon>Alteromonadales</taxon>
        <taxon>Pseudoalteromonadaceae</taxon>
        <taxon>Pseudoalteromonas</taxon>
    </lineage>
</organism>
<dbReference type="InterPro" id="IPR023346">
    <property type="entry name" value="Lysozyme-like_dom_sf"/>
</dbReference>
<gene>
    <name evidence="4" type="ORF">OM33_15365</name>
</gene>
<dbReference type="eggNOG" id="COG0741">
    <property type="taxonomic scope" value="Bacteria"/>
</dbReference>
<dbReference type="KEGG" id="pseo:OM33_15365"/>
<proteinExistence type="inferred from homology"/>
<dbReference type="SUPFAM" id="SSF53955">
    <property type="entry name" value="Lysozyme-like"/>
    <property type="match status" value="1"/>
</dbReference>